<proteinExistence type="predicted"/>
<organism evidence="3 4">
    <name type="scientific">Methanosarcina flavescens</name>
    <dbReference type="NCBI Taxonomy" id="1715806"/>
    <lineage>
        <taxon>Archaea</taxon>
        <taxon>Methanobacteriati</taxon>
        <taxon>Methanobacteriota</taxon>
        <taxon>Stenosarchaea group</taxon>
        <taxon>Methanomicrobia</taxon>
        <taxon>Methanosarcinales</taxon>
        <taxon>Methanosarcinaceae</taxon>
        <taxon>Methanosarcina</taxon>
    </lineage>
</organism>
<keyword evidence="4" id="KW-1185">Reference proteome</keyword>
<reference evidence="3 4" key="1">
    <citation type="journal article" date="2016" name="Int. J. Syst. Evol. Microbiol.">
        <title>Methanosarcina flavescens sp. nov., a methanogenic archaeon isolated from a full-scale anaerobic digester.</title>
        <authorList>
            <person name="Kern T."/>
            <person name="Fischer M.A."/>
            <person name="Deppenmeier U."/>
            <person name="Schmitz R.A."/>
            <person name="Rother M."/>
        </authorList>
    </citation>
    <scope>NUCLEOTIDE SEQUENCE [LARGE SCALE GENOMIC DNA]</scope>
    <source>
        <strain evidence="3 4">E03.2</strain>
    </source>
</reference>
<feature type="region of interest" description="Disordered" evidence="1">
    <location>
        <begin position="412"/>
        <end position="437"/>
    </location>
</feature>
<name>A0A660HQK0_9EURY</name>
<evidence type="ECO:0000313" key="4">
    <source>
        <dbReference type="Proteomes" id="UP000053087"/>
    </source>
</evidence>
<dbReference type="EMBL" id="CP032683">
    <property type="protein sequence ID" value="AYK14502.1"/>
    <property type="molecule type" value="Genomic_DNA"/>
</dbReference>
<evidence type="ECO:0000313" key="3">
    <source>
        <dbReference type="EMBL" id="AYK14502.1"/>
    </source>
</evidence>
<evidence type="ECO:0000256" key="1">
    <source>
        <dbReference type="SAM" id="MobiDB-lite"/>
    </source>
</evidence>
<feature type="compositionally biased region" description="Basic and acidic residues" evidence="1">
    <location>
        <begin position="415"/>
        <end position="427"/>
    </location>
</feature>
<dbReference type="InterPro" id="IPR056906">
    <property type="entry name" value="ORF2/G2P_dom"/>
</dbReference>
<dbReference type="AlphaFoldDB" id="A0A660HQK0"/>
<protein>
    <recommendedName>
        <fullName evidence="2">Replication-associated protein ORF2/G2P domain-containing protein</fullName>
    </recommendedName>
</protein>
<dbReference type="Proteomes" id="UP000053087">
    <property type="component" value="Chromosome"/>
</dbReference>
<evidence type="ECO:0000259" key="2">
    <source>
        <dbReference type="Pfam" id="PF23343"/>
    </source>
</evidence>
<dbReference type="Pfam" id="PF23343">
    <property type="entry name" value="REP_ORF2-G2P"/>
    <property type="match status" value="1"/>
</dbReference>
<gene>
    <name evidence="3" type="ORF">AOB57_004225</name>
</gene>
<dbReference type="KEGG" id="mfz:AOB57_004225"/>
<accession>A0A660HQK0</accession>
<feature type="domain" description="Replication-associated protein ORF2/G2P" evidence="2">
    <location>
        <begin position="223"/>
        <end position="345"/>
    </location>
</feature>
<sequence>MPGLTQRQISDFYEMTSGQPYSASQLAKYLKEKYNLKEPLKRIYKRVYDFFKTQLGKLHFMTGREDSILWIRANPLKPLTLIQDKQVSEKTELDSGRHCDKSEKTYKHSENLKDLKNINPERWKALHKLSRCNGFGYMDRETKEFIYTNNIYFEVIQGFGEYISRINTENIEMVYSMDGNPIFSSKVHLPYKTRFTSPERQAANKQAYWDTWNYVNHRYLKGVFLTLTAPSRAGDLVTVNNQMREAWDKLRDLLDSKLARGLTYIKVNEFQKNGRLHFHLVIFGINWIMPIKLLKKIWVSYGGGPVMNICAITQTKEGWTWSRKPPKEAGGQAPAGFLSDYLEKSMSPRSGALYWAFNIQFWSASRDIKQSPEKHETKGFWARVSVVGKEGKRLFQKNNDKAKAFFAGALLQTRKRSDPKPKDKPKEIGNPLSGFRTASALFMQG</sequence>